<keyword evidence="5" id="KW-0560">Oxidoreductase</keyword>
<dbReference type="PANTHER" id="PTHR11465:SF9">
    <property type="entry name" value="CATALASE"/>
    <property type="match status" value="1"/>
</dbReference>
<dbReference type="InterPro" id="IPR011614">
    <property type="entry name" value="Catalase_core"/>
</dbReference>
<dbReference type="GO" id="GO:0005777">
    <property type="term" value="C:peroxisome"/>
    <property type="evidence" value="ECO:0007669"/>
    <property type="project" value="TreeGrafter"/>
</dbReference>
<keyword evidence="3" id="KW-0349">Heme</keyword>
<keyword evidence="2" id="KW-0575">Peroxidase</keyword>
<dbReference type="GO" id="GO:0005739">
    <property type="term" value="C:mitochondrion"/>
    <property type="evidence" value="ECO:0007669"/>
    <property type="project" value="TreeGrafter"/>
</dbReference>
<dbReference type="GO" id="GO:0042744">
    <property type="term" value="P:hydrogen peroxide catabolic process"/>
    <property type="evidence" value="ECO:0007669"/>
    <property type="project" value="UniProtKB-KW"/>
</dbReference>
<proteinExistence type="inferred from homology"/>
<organism evidence="10 11">
    <name type="scientific">Papilio xuthus</name>
    <name type="common">Asian swallowtail butterfly</name>
    <dbReference type="NCBI Taxonomy" id="66420"/>
    <lineage>
        <taxon>Eukaryota</taxon>
        <taxon>Metazoa</taxon>
        <taxon>Ecdysozoa</taxon>
        <taxon>Arthropoda</taxon>
        <taxon>Hexapoda</taxon>
        <taxon>Insecta</taxon>
        <taxon>Pterygota</taxon>
        <taxon>Neoptera</taxon>
        <taxon>Endopterygota</taxon>
        <taxon>Lepidoptera</taxon>
        <taxon>Glossata</taxon>
        <taxon>Ditrysia</taxon>
        <taxon>Papilionoidea</taxon>
        <taxon>Papilionidae</taxon>
        <taxon>Papilioninae</taxon>
        <taxon>Papilio</taxon>
    </lineage>
</organism>
<accession>A0A194PPL6</accession>
<feature type="compositionally biased region" description="Basic and acidic residues" evidence="8">
    <location>
        <begin position="518"/>
        <end position="533"/>
    </location>
</feature>
<name>A0A194PPL6_PAPXU</name>
<dbReference type="GO" id="GO:0020037">
    <property type="term" value="F:heme binding"/>
    <property type="evidence" value="ECO:0007669"/>
    <property type="project" value="InterPro"/>
</dbReference>
<dbReference type="Pfam" id="PF00199">
    <property type="entry name" value="Catalase"/>
    <property type="match status" value="1"/>
</dbReference>
<dbReference type="InterPro" id="IPR020835">
    <property type="entry name" value="Catalase_sf"/>
</dbReference>
<dbReference type="STRING" id="66420.A0A194PPL6"/>
<keyword evidence="7" id="KW-0376">Hydrogen peroxide</keyword>
<protein>
    <submittedName>
        <fullName evidence="10">Catalase</fullName>
    </submittedName>
</protein>
<dbReference type="PANTHER" id="PTHR11465">
    <property type="entry name" value="CATALASE"/>
    <property type="match status" value="1"/>
</dbReference>
<evidence type="ECO:0000313" key="11">
    <source>
        <dbReference type="Proteomes" id="UP000053268"/>
    </source>
</evidence>
<evidence type="ECO:0000256" key="1">
    <source>
        <dbReference type="ARBA" id="ARBA00005329"/>
    </source>
</evidence>
<evidence type="ECO:0000256" key="7">
    <source>
        <dbReference type="ARBA" id="ARBA00023324"/>
    </source>
</evidence>
<dbReference type="GO" id="GO:0046872">
    <property type="term" value="F:metal ion binding"/>
    <property type="evidence" value="ECO:0007669"/>
    <property type="project" value="UniProtKB-KW"/>
</dbReference>
<evidence type="ECO:0000256" key="4">
    <source>
        <dbReference type="ARBA" id="ARBA00022723"/>
    </source>
</evidence>
<dbReference type="Pfam" id="PF06628">
    <property type="entry name" value="Catalase-rel"/>
    <property type="match status" value="1"/>
</dbReference>
<dbReference type="Proteomes" id="UP000053268">
    <property type="component" value="Unassembled WGS sequence"/>
</dbReference>
<evidence type="ECO:0000256" key="6">
    <source>
        <dbReference type="ARBA" id="ARBA00023004"/>
    </source>
</evidence>
<dbReference type="PROSITE" id="PS51402">
    <property type="entry name" value="CATALASE_3"/>
    <property type="match status" value="1"/>
</dbReference>
<dbReference type="Gene3D" id="2.40.180.10">
    <property type="entry name" value="Catalase core domain"/>
    <property type="match status" value="1"/>
</dbReference>
<dbReference type="AlphaFoldDB" id="A0A194PPL6"/>
<evidence type="ECO:0000259" key="9">
    <source>
        <dbReference type="SMART" id="SM01060"/>
    </source>
</evidence>
<dbReference type="SUPFAM" id="SSF56634">
    <property type="entry name" value="Heme-dependent catalase-like"/>
    <property type="match status" value="1"/>
</dbReference>
<dbReference type="GO" id="GO:0004096">
    <property type="term" value="F:catalase activity"/>
    <property type="evidence" value="ECO:0007669"/>
    <property type="project" value="UniProtKB-EC"/>
</dbReference>
<keyword evidence="6" id="KW-0408">Iron</keyword>
<keyword evidence="11" id="KW-1185">Reference proteome</keyword>
<evidence type="ECO:0000313" key="10">
    <source>
        <dbReference type="EMBL" id="KPI95257.1"/>
    </source>
</evidence>
<dbReference type="InterPro" id="IPR010582">
    <property type="entry name" value="Catalase_immune_responsive"/>
</dbReference>
<feature type="domain" description="Catalase core" evidence="9">
    <location>
        <begin position="168"/>
        <end position="547"/>
    </location>
</feature>
<keyword evidence="4" id="KW-0479">Metal-binding</keyword>
<dbReference type="EMBL" id="KQ459597">
    <property type="protein sequence ID" value="KPI95257.1"/>
    <property type="molecule type" value="Genomic_DNA"/>
</dbReference>
<comment type="similarity">
    <text evidence="1">Belongs to the catalase family.</text>
</comment>
<gene>
    <name evidence="10" type="ORF">RR46_12261</name>
</gene>
<evidence type="ECO:0000256" key="5">
    <source>
        <dbReference type="ARBA" id="ARBA00023002"/>
    </source>
</evidence>
<dbReference type="GO" id="GO:0042542">
    <property type="term" value="P:response to hydrogen peroxide"/>
    <property type="evidence" value="ECO:0007669"/>
    <property type="project" value="TreeGrafter"/>
</dbReference>
<dbReference type="SMART" id="SM01060">
    <property type="entry name" value="Catalase"/>
    <property type="match status" value="1"/>
</dbReference>
<feature type="region of interest" description="Disordered" evidence="8">
    <location>
        <begin position="518"/>
        <end position="538"/>
    </location>
</feature>
<evidence type="ECO:0000256" key="8">
    <source>
        <dbReference type="SAM" id="MobiDB-lite"/>
    </source>
</evidence>
<dbReference type="PRINTS" id="PR00067">
    <property type="entry name" value="CATALASE"/>
</dbReference>
<reference evidence="10 11" key="1">
    <citation type="journal article" date="2015" name="Nat. Commun.">
        <title>Outbred genome sequencing and CRISPR/Cas9 gene editing in butterflies.</title>
        <authorList>
            <person name="Li X."/>
            <person name="Fan D."/>
            <person name="Zhang W."/>
            <person name="Liu G."/>
            <person name="Zhang L."/>
            <person name="Zhao L."/>
            <person name="Fang X."/>
            <person name="Chen L."/>
            <person name="Dong Y."/>
            <person name="Chen Y."/>
            <person name="Ding Y."/>
            <person name="Zhao R."/>
            <person name="Feng M."/>
            <person name="Zhu Y."/>
            <person name="Feng Y."/>
            <person name="Jiang X."/>
            <person name="Zhu D."/>
            <person name="Xiang H."/>
            <person name="Feng X."/>
            <person name="Li S."/>
            <person name="Wang J."/>
            <person name="Zhang G."/>
            <person name="Kronforst M.R."/>
            <person name="Wang W."/>
        </authorList>
    </citation>
    <scope>NUCLEOTIDE SEQUENCE [LARGE SCALE GENOMIC DNA]</scope>
    <source>
        <strain evidence="10">Ya'a_city_454_Px</strain>
        <tissue evidence="10">Whole body</tissue>
    </source>
</reference>
<dbReference type="InterPro" id="IPR018028">
    <property type="entry name" value="Catalase"/>
</dbReference>
<sequence length="673" mass="77286">MYHQHQIASKFIRSVSRGRCVPDSVQLQYEGWRAPKPPPPPSDISTYRHNFMITKKDNVEHLTTMIMTSYHVLSCLALAPKDNKRKSRSRCGYKRRERPAQAMRLRVPTMRTLACVLCWLSGLSWLSGPVGAHGDDFLSRAYENRTDPASRQLYDFRKTHPKPIGLFALSSGYPVEIRETNALNSDLLMNRFFLDNILHFVSERIPERVAAGKGTAALGYFEVTHDVSQYTKAEVFTGVGKRTPVSVRFSTTVQNRGGVDAGREPKGMAVKFYTKEGNLDLLCLNAPVYFYKDPEYFFSVVHGTRRNPRTDLFDRTMRGDVFTLRFDAINAFLRLLSDSGIPNGYRKMDVFPIHTFEIYNAQGEKYFVKFNFRTLQGIENLPSDEATRLNGQEPDYYVRDLYNAIAEKRYPMWRLDMDVLTFKDLLHLDFDPFDVTRLWKKGTYHTVTVGRLVLDRNPDNSHRVTEQLAFNPANLVPGIAGPKDLLFRGRSLAYPATQNHRLGSNHNKIEINRPLYEKNYNRDGDPPERDNMKDAPSYYPNSFSGPVPYVDAARPKEQIMVYASNAVDLEDPAYFYNQILQTDDERDRLANNTVDFALLTAPPFLQRRVIKLFSWISPDLGRRVALKLRQRLAAPPPPPPRVLRVANCSAAGDERDCDRDHEDISYAEHLFHY</sequence>
<evidence type="ECO:0000256" key="3">
    <source>
        <dbReference type="ARBA" id="ARBA00022617"/>
    </source>
</evidence>
<evidence type="ECO:0000256" key="2">
    <source>
        <dbReference type="ARBA" id="ARBA00022559"/>
    </source>
</evidence>